<keyword evidence="1" id="KW-0732">Signal</keyword>
<comment type="caution">
    <text evidence="2">The sequence shown here is derived from an EMBL/GenBank/DDBJ whole genome shotgun (WGS) entry which is preliminary data.</text>
</comment>
<dbReference type="PROSITE" id="PS50231">
    <property type="entry name" value="RICIN_B_LECTIN"/>
    <property type="match status" value="1"/>
</dbReference>
<sequence length="158" mass="17594">MRRPTRNAFAALIAAAGLALPLLTPTPVEAAATPTSRFANYRYGDCLRENSETGLKSDRCTTGRGSLLWQWNGRLNTSTTLKNNFWGRCLDSNDRGDVYPLRCNGGSYQKWRTVQPAARSAIMLQSVGTGRCLYQQDDGYYRTARCDRGAQNQRFTVG</sequence>
<reference evidence="2" key="1">
    <citation type="submission" date="2023-07" db="EMBL/GenBank/DDBJ databases">
        <title>Comparative genomics of wheat-associated soil bacteria to identify genetic determinants of phenazine resistance.</title>
        <authorList>
            <person name="Mouncey N."/>
        </authorList>
    </citation>
    <scope>NUCLEOTIDE SEQUENCE</scope>
    <source>
        <strain evidence="2">V4I22</strain>
    </source>
</reference>
<dbReference type="CDD" id="cd23415">
    <property type="entry name" value="beta-trefoil_Ricin_AH"/>
    <property type="match status" value="1"/>
</dbReference>
<dbReference type="SUPFAM" id="SSF50370">
    <property type="entry name" value="Ricin B-like lectins"/>
    <property type="match status" value="1"/>
</dbReference>
<gene>
    <name evidence="2" type="ORF">QFZ22_000080</name>
</gene>
<dbReference type="InterPro" id="IPR035992">
    <property type="entry name" value="Ricin_B-like_lectins"/>
</dbReference>
<dbReference type="EMBL" id="JAUSZV010000001">
    <property type="protein sequence ID" value="MDQ0904095.1"/>
    <property type="molecule type" value="Genomic_DNA"/>
</dbReference>
<dbReference type="RefSeq" id="WP_306971601.1">
    <property type="nucleotide sequence ID" value="NZ_JAUSZV010000001.1"/>
</dbReference>
<name>A0AAW8F409_9ACTN</name>
<evidence type="ECO:0008006" key="4">
    <source>
        <dbReference type="Google" id="ProtNLM"/>
    </source>
</evidence>
<dbReference type="Proteomes" id="UP001234216">
    <property type="component" value="Unassembled WGS sequence"/>
</dbReference>
<feature type="signal peptide" evidence="1">
    <location>
        <begin position="1"/>
        <end position="30"/>
    </location>
</feature>
<dbReference type="AlphaFoldDB" id="A0AAW8F409"/>
<evidence type="ECO:0000256" key="1">
    <source>
        <dbReference type="SAM" id="SignalP"/>
    </source>
</evidence>
<organism evidence="2 3">
    <name type="scientific">Streptomyces canus</name>
    <dbReference type="NCBI Taxonomy" id="58343"/>
    <lineage>
        <taxon>Bacteria</taxon>
        <taxon>Bacillati</taxon>
        <taxon>Actinomycetota</taxon>
        <taxon>Actinomycetes</taxon>
        <taxon>Kitasatosporales</taxon>
        <taxon>Streptomycetaceae</taxon>
        <taxon>Streptomyces</taxon>
        <taxon>Streptomyces aurantiacus group</taxon>
    </lineage>
</organism>
<proteinExistence type="predicted"/>
<accession>A0AAW8F409</accession>
<feature type="chain" id="PRO_5043846670" description="Ricin B lectin domain-containing protein" evidence="1">
    <location>
        <begin position="31"/>
        <end position="158"/>
    </location>
</feature>
<evidence type="ECO:0000313" key="3">
    <source>
        <dbReference type="Proteomes" id="UP001234216"/>
    </source>
</evidence>
<dbReference type="Gene3D" id="2.80.10.50">
    <property type="match status" value="1"/>
</dbReference>
<evidence type="ECO:0000313" key="2">
    <source>
        <dbReference type="EMBL" id="MDQ0904095.1"/>
    </source>
</evidence>
<protein>
    <recommendedName>
        <fullName evidence="4">Ricin B lectin domain-containing protein</fullName>
    </recommendedName>
</protein>